<feature type="transmembrane region" description="Helical" evidence="6">
    <location>
        <begin position="122"/>
        <end position="141"/>
    </location>
</feature>
<organism evidence="7 8">
    <name type="scientific">Litorivita pollutaquae</name>
    <dbReference type="NCBI Taxonomy" id="2200892"/>
    <lineage>
        <taxon>Bacteria</taxon>
        <taxon>Pseudomonadati</taxon>
        <taxon>Pseudomonadota</taxon>
        <taxon>Alphaproteobacteria</taxon>
        <taxon>Rhodobacterales</taxon>
        <taxon>Paracoccaceae</taxon>
        <taxon>Litorivita</taxon>
    </lineage>
</organism>
<evidence type="ECO:0000313" key="8">
    <source>
        <dbReference type="Proteomes" id="UP000248012"/>
    </source>
</evidence>
<feature type="transmembrane region" description="Helical" evidence="6">
    <location>
        <begin position="148"/>
        <end position="168"/>
    </location>
</feature>
<feature type="transmembrane region" description="Helical" evidence="6">
    <location>
        <begin position="342"/>
        <end position="361"/>
    </location>
</feature>
<keyword evidence="5 6" id="KW-0472">Membrane</keyword>
<dbReference type="PIRSF" id="PIRSF006060">
    <property type="entry name" value="AA_transporter"/>
    <property type="match status" value="1"/>
</dbReference>
<keyword evidence="2" id="KW-0813">Transport</keyword>
<dbReference type="GO" id="GO:0016020">
    <property type="term" value="C:membrane"/>
    <property type="evidence" value="ECO:0007669"/>
    <property type="project" value="UniProtKB-SubCell"/>
</dbReference>
<evidence type="ECO:0000256" key="2">
    <source>
        <dbReference type="ARBA" id="ARBA00022448"/>
    </source>
</evidence>
<dbReference type="RefSeq" id="WP_110795330.1">
    <property type="nucleotide sequence ID" value="NZ_KZ826482.1"/>
</dbReference>
<feature type="transmembrane region" description="Helical" evidence="6">
    <location>
        <begin position="41"/>
        <end position="65"/>
    </location>
</feature>
<protein>
    <submittedName>
        <fullName evidence="7">Amino acid permease</fullName>
    </submittedName>
</protein>
<feature type="transmembrane region" description="Helical" evidence="6">
    <location>
        <begin position="267"/>
        <end position="294"/>
    </location>
</feature>
<gene>
    <name evidence="7" type="ORF">DI396_06445</name>
</gene>
<evidence type="ECO:0000256" key="5">
    <source>
        <dbReference type="ARBA" id="ARBA00023136"/>
    </source>
</evidence>
<evidence type="ECO:0000256" key="4">
    <source>
        <dbReference type="ARBA" id="ARBA00022989"/>
    </source>
</evidence>
<comment type="caution">
    <text evidence="7">The sequence shown here is derived from an EMBL/GenBank/DDBJ whole genome shotgun (WGS) entry which is preliminary data.</text>
</comment>
<dbReference type="AlphaFoldDB" id="A0A2V4MWB0"/>
<feature type="transmembrane region" description="Helical" evidence="6">
    <location>
        <begin position="315"/>
        <end position="336"/>
    </location>
</feature>
<name>A0A2V4MWB0_9RHOB</name>
<evidence type="ECO:0000313" key="7">
    <source>
        <dbReference type="EMBL" id="PYC48598.1"/>
    </source>
</evidence>
<evidence type="ECO:0000256" key="3">
    <source>
        <dbReference type="ARBA" id="ARBA00022692"/>
    </source>
</evidence>
<dbReference type="Pfam" id="PF13520">
    <property type="entry name" value="AA_permease_2"/>
    <property type="match status" value="1"/>
</dbReference>
<accession>A0A2V4MWB0</accession>
<sequence>MSAGLQRRIGPGLLIAYGVGIMVGAGIYVLTGAAAGAAGMWAPLAFVLAGLVAVPSGLSFAELSARIPEAAGDSAYVEVGLGRHGLAVLVGWINIIAGTVAAAAVLRGGVGYLTSFVDVPPVWAITGLGVFLIGVAIIGVLESLALAAALTVVEVIGLILVIYAGFAADPVADWAIPLPTIEWNGVAAATVFAFFAFVGFDDMVNMAEEARDPARTMPQAILWALGLTALLYALVSLAAVRSVPREALALSERPLALVWEAGTGTGAVFLSAIAVAAALNGVLAQIVMASRVLFGLGRRSPALAIFHKTHPRFGTPVLGTVLVGVAVILSAFTLPVAALAEITSQALLVVFAIVNAALIGVKRKQPLSPFSVPVWMPWLGIAACLVGFAASFWGAGG</sequence>
<dbReference type="PANTHER" id="PTHR43243">
    <property type="entry name" value="INNER MEMBRANE TRANSPORTER YGJI-RELATED"/>
    <property type="match status" value="1"/>
</dbReference>
<proteinExistence type="predicted"/>
<dbReference type="GO" id="GO:0015171">
    <property type="term" value="F:amino acid transmembrane transporter activity"/>
    <property type="evidence" value="ECO:0007669"/>
    <property type="project" value="TreeGrafter"/>
</dbReference>
<evidence type="ECO:0000256" key="6">
    <source>
        <dbReference type="SAM" id="Phobius"/>
    </source>
</evidence>
<dbReference type="InterPro" id="IPR002293">
    <property type="entry name" value="AA/rel_permease1"/>
</dbReference>
<feature type="transmembrane region" description="Helical" evidence="6">
    <location>
        <begin position="220"/>
        <end position="240"/>
    </location>
</feature>
<comment type="subcellular location">
    <subcellularLocation>
        <location evidence="1">Membrane</location>
        <topology evidence="1">Multi-pass membrane protein</topology>
    </subcellularLocation>
</comment>
<dbReference type="OrthoDB" id="7065842at2"/>
<dbReference type="EMBL" id="QFVT01000003">
    <property type="protein sequence ID" value="PYC48598.1"/>
    <property type="molecule type" value="Genomic_DNA"/>
</dbReference>
<keyword evidence="3 6" id="KW-0812">Transmembrane</keyword>
<keyword evidence="4 6" id="KW-1133">Transmembrane helix</keyword>
<evidence type="ECO:0000256" key="1">
    <source>
        <dbReference type="ARBA" id="ARBA00004141"/>
    </source>
</evidence>
<dbReference type="PANTHER" id="PTHR43243:SF4">
    <property type="entry name" value="CATIONIC AMINO ACID TRANSPORTER 4"/>
    <property type="match status" value="1"/>
</dbReference>
<reference evidence="7 8" key="1">
    <citation type="submission" date="2018-05" db="EMBL/GenBank/DDBJ databases">
        <title>Oceanovita maritima gen. nov., sp. nov., a marine bacterium in the family Rhodobacteraceae isolated from surface seawater of Lundu port Xiamen, China.</title>
        <authorList>
            <person name="Hetharua B.H."/>
            <person name="Min D."/>
            <person name="Liao H."/>
            <person name="Tian Y."/>
        </authorList>
    </citation>
    <scope>NUCLEOTIDE SEQUENCE [LARGE SCALE GENOMIC DNA]</scope>
    <source>
        <strain evidence="7 8">FSX-11</strain>
    </source>
</reference>
<feature type="transmembrane region" description="Helical" evidence="6">
    <location>
        <begin position="373"/>
        <end position="395"/>
    </location>
</feature>
<dbReference type="Proteomes" id="UP000248012">
    <property type="component" value="Unassembled WGS sequence"/>
</dbReference>
<dbReference type="Gene3D" id="1.20.1740.10">
    <property type="entry name" value="Amino acid/polyamine transporter I"/>
    <property type="match status" value="1"/>
</dbReference>
<feature type="transmembrane region" description="Helical" evidence="6">
    <location>
        <begin position="180"/>
        <end position="200"/>
    </location>
</feature>
<keyword evidence="8" id="KW-1185">Reference proteome</keyword>
<feature type="transmembrane region" description="Helical" evidence="6">
    <location>
        <begin position="86"/>
        <end position="110"/>
    </location>
</feature>
<feature type="transmembrane region" description="Helical" evidence="6">
    <location>
        <begin position="12"/>
        <end position="35"/>
    </location>
</feature>